<evidence type="ECO:0000256" key="20">
    <source>
        <dbReference type="ARBA" id="ARBA00023268"/>
    </source>
</evidence>
<evidence type="ECO:0000256" key="1">
    <source>
        <dbReference type="ARBA" id="ARBA00002180"/>
    </source>
</evidence>
<evidence type="ECO:0000256" key="13">
    <source>
        <dbReference type="ARBA" id="ARBA00022842"/>
    </source>
</evidence>
<evidence type="ECO:0000256" key="7">
    <source>
        <dbReference type="ARBA" id="ARBA00022723"/>
    </source>
</evidence>
<organism evidence="25 26">
    <name type="scientific">Candolleomyces eurysporus</name>
    <dbReference type="NCBI Taxonomy" id="2828524"/>
    <lineage>
        <taxon>Eukaryota</taxon>
        <taxon>Fungi</taxon>
        <taxon>Dikarya</taxon>
        <taxon>Basidiomycota</taxon>
        <taxon>Agaricomycotina</taxon>
        <taxon>Agaricomycetes</taxon>
        <taxon>Agaricomycetidae</taxon>
        <taxon>Agaricales</taxon>
        <taxon>Agaricineae</taxon>
        <taxon>Psathyrellaceae</taxon>
        <taxon>Candolleomyces</taxon>
    </lineage>
</organism>
<dbReference type="PANTHER" id="PTHR42648">
    <property type="entry name" value="TRANSPOSASE, PUTATIVE-RELATED"/>
    <property type="match status" value="1"/>
</dbReference>
<feature type="domain" description="Integrase catalytic" evidence="24">
    <location>
        <begin position="502"/>
        <end position="668"/>
    </location>
</feature>
<evidence type="ECO:0000256" key="16">
    <source>
        <dbReference type="ARBA" id="ARBA00022918"/>
    </source>
</evidence>
<keyword evidence="17" id="KW-0239">DNA-directed DNA polymerase</keyword>
<evidence type="ECO:0000256" key="12">
    <source>
        <dbReference type="ARBA" id="ARBA00022840"/>
    </source>
</evidence>
<dbReference type="InterPro" id="IPR057670">
    <property type="entry name" value="SH3_retrovirus"/>
</dbReference>
<evidence type="ECO:0000313" key="26">
    <source>
        <dbReference type="Proteomes" id="UP001140091"/>
    </source>
</evidence>
<evidence type="ECO:0000256" key="19">
    <source>
        <dbReference type="ARBA" id="ARBA00023172"/>
    </source>
</evidence>
<feature type="region of interest" description="Disordered" evidence="23">
    <location>
        <begin position="756"/>
        <end position="876"/>
    </location>
</feature>
<evidence type="ECO:0000256" key="2">
    <source>
        <dbReference type="ARBA" id="ARBA00022578"/>
    </source>
</evidence>
<evidence type="ECO:0000256" key="4">
    <source>
        <dbReference type="ARBA" id="ARBA00022670"/>
    </source>
</evidence>
<gene>
    <name evidence="25" type="ORF">H1R20_g13233</name>
</gene>
<sequence>MSSSSPSFSKLNGSNYATWAGDMEAWLKSQGLWRLVSGTSKRPALEGVESDGKSQDEWDAKSDKAAGWLWLMLESDQKALVSSCRDDPVTMWTTLHSTYLQKKAGSRFNAYDDLFSIRKQDDETLQSLINRVDDAVKLIQDLRPTSFSLDQLDKELASMVLIRALPEEYNTFVSSLLLLDKLDKKTVQEAFITEEIQRRRRAADISSSAAAMAVSVAPLKCDFCGRSGHAIVTCYAYGNAQKRAQEDAASRASGRRKKSQQQAKQAQDASTTPSAPSGEKEFAGNASTSVSDPVDPSAFVQSHADFRWNADSGCTSHMTAHRHWIRGYRPYRTPVELADGSVIFSVGIGSVVFDPVIDGKRTQSIEMGRVLHVPQLRSNLLSCLYLTRCSGFKIIIDSTFMHFMRDEKLRFRAQITTSNAAYIDATTLPAPESAHLVSTRPLDLQLWHERLCHHNTADIQKLVSAEMATGITLSSSTKRDLIREPCLAGKMHSAPFPSTGHRAAAPLDLIHSDVSGPMSVSTPEGYRYWVTFIDDHTRFRVVMLLKRKSGVFAAFKSFKALAENQLGRSIKALHDDKGGEYMSDEFNTFCDSNGIVRRHTTRNRPQQNGDAERANRTMNNDITAMLAQSKLPMHFWGRCLAAQVKVWNCLPTSSLPGKTPYEAWYSQKPDLSRFRVFGCRAYVFVQPDKRKKLESHMQKCVFVGYPAEYKAWLFFNAETRKFIISERAEFDERVFPGLSTSPSPFHLPGSPSTLPSIPLFPIPNPDADIASPSIRPPALPQAQLAPATPPPAAPAQLDDPPPSPPPPAPPAAPATPPLAVRRPRRDIRPPGEWWKVKTATPEPEPAPERQEIQDNIWQPRDPTPHLSDSDEEDGFQEQAMACPDAHRWQEAAVDEVNTLVANGTWEIVDLPPGKKAIGSGWVFKVKRNADGSIERYKGRIVAKGCSQRPGIDYTDLYSPTPRPPAMRLVLALAGMQGHHLRSVDISNAFTNGDLEEEIYMLQPEGFHEGGPNKVCRLRKSLYGLKQAARQWNKKLHSVLTELGYQRLESDRSIYLYVKGELRMTVPVYIDDITLACKDPALIDRAVEELSKHFKLRDLGETKFLLGVEISQDRDNHSISLSQRQYIIDMLERYGMQDCNPVTTPLVPGTKLSKSMGPQNGEEVEYMRSVPYLSAIGTLQYLCTMTRPDIAKAVSFLGRFSQNPGPQHWHAVKHLFRYLQGTKDYKLTYTKGEDGLAFTTYCDASHGDCVDTGRSTGAYLTCMGGGAIGWSSKLQTVVALSSTEAEYMAAVEAGKEILWMRNILSEFGYPVQGPSLLRMDNQSAISVSKNPEHCGRMKHLDLRFYWLRDVVDDGVIDVLHIPGTQQPADGLTKALGGPEMKLVRERMGLRLN</sequence>
<keyword evidence="18" id="KW-0917">Virion maturation</keyword>
<keyword evidence="14" id="KW-0694">RNA-binding</keyword>
<feature type="non-terminal residue" evidence="25">
    <location>
        <position position="1"/>
    </location>
</feature>
<dbReference type="OrthoDB" id="3243429at2759"/>
<keyword evidence="20" id="KW-0511">Multifunctional enzyme</keyword>
<keyword evidence="10" id="KW-0255">Endonuclease</keyword>
<evidence type="ECO:0000313" key="25">
    <source>
        <dbReference type="EMBL" id="KAJ2923864.1"/>
    </source>
</evidence>
<evidence type="ECO:0000256" key="3">
    <source>
        <dbReference type="ARBA" id="ARBA00022612"/>
    </source>
</evidence>
<keyword evidence="26" id="KW-1185">Reference proteome</keyword>
<evidence type="ECO:0000256" key="14">
    <source>
        <dbReference type="ARBA" id="ARBA00022884"/>
    </source>
</evidence>
<dbReference type="Pfam" id="PF00665">
    <property type="entry name" value="rve"/>
    <property type="match status" value="1"/>
</dbReference>
<dbReference type="InterPro" id="IPR001584">
    <property type="entry name" value="Integrase_cat-core"/>
</dbReference>
<keyword evidence="15" id="KW-0229">DNA integration</keyword>
<feature type="compositionally biased region" description="Low complexity" evidence="23">
    <location>
        <begin position="260"/>
        <end position="270"/>
    </location>
</feature>
<dbReference type="GO" id="GO:0015074">
    <property type="term" value="P:DNA integration"/>
    <property type="evidence" value="ECO:0007669"/>
    <property type="project" value="UniProtKB-KW"/>
</dbReference>
<dbReference type="Pfam" id="PF14223">
    <property type="entry name" value="Retrotran_gag_2"/>
    <property type="match status" value="1"/>
</dbReference>
<dbReference type="Gene3D" id="3.30.420.10">
    <property type="entry name" value="Ribonuclease H-like superfamily/Ribonuclease H"/>
    <property type="match status" value="1"/>
</dbReference>
<dbReference type="Pfam" id="PF22936">
    <property type="entry name" value="Pol_BBD"/>
    <property type="match status" value="1"/>
</dbReference>
<name>A0A9W8J044_9AGAR</name>
<accession>A0A9W8J044</accession>
<comment type="caution">
    <text evidence="25">The sequence shown here is derived from an EMBL/GenBank/DDBJ whole genome shotgun (WGS) entry which is preliminary data.</text>
</comment>
<evidence type="ECO:0000256" key="11">
    <source>
        <dbReference type="ARBA" id="ARBA00022801"/>
    </source>
</evidence>
<dbReference type="GO" id="GO:0003723">
    <property type="term" value="F:RNA binding"/>
    <property type="evidence" value="ECO:0007669"/>
    <property type="project" value="UniProtKB-KW"/>
</dbReference>
<keyword evidence="2" id="KW-0815">Transposition</keyword>
<keyword evidence="5" id="KW-0548">Nucleotidyltransferase</keyword>
<keyword evidence="11" id="KW-0378">Hydrolase</keyword>
<evidence type="ECO:0000256" key="15">
    <source>
        <dbReference type="ARBA" id="ARBA00022908"/>
    </source>
</evidence>
<dbReference type="GO" id="GO:0005634">
    <property type="term" value="C:nucleus"/>
    <property type="evidence" value="ECO:0007669"/>
    <property type="project" value="UniProtKB-ARBA"/>
</dbReference>
<evidence type="ECO:0000256" key="17">
    <source>
        <dbReference type="ARBA" id="ARBA00022932"/>
    </source>
</evidence>
<dbReference type="InterPro" id="IPR054722">
    <property type="entry name" value="PolX-like_BBD"/>
</dbReference>
<dbReference type="GO" id="GO:0006508">
    <property type="term" value="P:proteolysis"/>
    <property type="evidence" value="ECO:0007669"/>
    <property type="project" value="UniProtKB-KW"/>
</dbReference>
<dbReference type="Pfam" id="PF07727">
    <property type="entry name" value="RVT_2"/>
    <property type="match status" value="1"/>
</dbReference>
<keyword evidence="12" id="KW-0067">ATP-binding</keyword>
<dbReference type="Pfam" id="PF25597">
    <property type="entry name" value="SH3_retrovirus"/>
    <property type="match status" value="1"/>
</dbReference>
<keyword evidence="3" id="KW-1188">Viral release from host cell</keyword>
<evidence type="ECO:0000256" key="5">
    <source>
        <dbReference type="ARBA" id="ARBA00022695"/>
    </source>
</evidence>
<evidence type="ECO:0000256" key="22">
    <source>
        <dbReference type="ARBA" id="ARBA00049244"/>
    </source>
</evidence>
<keyword evidence="6" id="KW-0540">Nuclease</keyword>
<dbReference type="CDD" id="cd09272">
    <property type="entry name" value="RNase_HI_RT_Ty1"/>
    <property type="match status" value="1"/>
</dbReference>
<dbReference type="GO" id="GO:0004190">
    <property type="term" value="F:aspartic-type endopeptidase activity"/>
    <property type="evidence" value="ECO:0007669"/>
    <property type="project" value="UniProtKB-KW"/>
</dbReference>
<proteinExistence type="predicted"/>
<evidence type="ECO:0000256" key="6">
    <source>
        <dbReference type="ARBA" id="ARBA00022722"/>
    </source>
</evidence>
<dbReference type="GO" id="GO:0046872">
    <property type="term" value="F:metal ion binding"/>
    <property type="evidence" value="ECO:0007669"/>
    <property type="project" value="UniProtKB-KW"/>
</dbReference>
<keyword evidence="9" id="KW-0064">Aspartyl protease</keyword>
<dbReference type="SUPFAM" id="SSF56672">
    <property type="entry name" value="DNA/RNA polymerases"/>
    <property type="match status" value="1"/>
</dbReference>
<dbReference type="GO" id="GO:0005524">
    <property type="term" value="F:ATP binding"/>
    <property type="evidence" value="ECO:0007669"/>
    <property type="project" value="UniProtKB-KW"/>
</dbReference>
<evidence type="ECO:0000256" key="23">
    <source>
        <dbReference type="SAM" id="MobiDB-lite"/>
    </source>
</evidence>
<keyword evidence="13" id="KW-0460">Magnesium</keyword>
<feature type="region of interest" description="Disordered" evidence="23">
    <location>
        <begin position="246"/>
        <end position="294"/>
    </location>
</feature>
<dbReference type="InterPro" id="IPR036397">
    <property type="entry name" value="RNaseH_sf"/>
</dbReference>
<evidence type="ECO:0000256" key="18">
    <source>
        <dbReference type="ARBA" id="ARBA00023113"/>
    </source>
</evidence>
<dbReference type="GO" id="GO:0006310">
    <property type="term" value="P:DNA recombination"/>
    <property type="evidence" value="ECO:0007669"/>
    <property type="project" value="UniProtKB-KW"/>
</dbReference>
<keyword evidence="19" id="KW-0233">DNA recombination</keyword>
<dbReference type="InterPro" id="IPR013103">
    <property type="entry name" value="RVT_2"/>
</dbReference>
<dbReference type="PANTHER" id="PTHR42648:SF11">
    <property type="entry name" value="TRANSPOSON TY4-P GAG-POL POLYPROTEIN"/>
    <property type="match status" value="1"/>
</dbReference>
<reference evidence="25" key="1">
    <citation type="submission" date="2022-06" db="EMBL/GenBank/DDBJ databases">
        <title>Genome Sequence of Candolleomyces eurysporus.</title>
        <authorList>
            <person name="Buettner E."/>
        </authorList>
    </citation>
    <scope>NUCLEOTIDE SEQUENCE</scope>
    <source>
        <strain evidence="25">VTCC 930004</strain>
    </source>
</reference>
<keyword evidence="4" id="KW-0645">Protease</keyword>
<dbReference type="EMBL" id="JANBPK010001270">
    <property type="protein sequence ID" value="KAJ2923864.1"/>
    <property type="molecule type" value="Genomic_DNA"/>
</dbReference>
<dbReference type="InterPro" id="IPR039537">
    <property type="entry name" value="Retrotran_Ty1/copia-like"/>
</dbReference>
<evidence type="ECO:0000259" key="24">
    <source>
        <dbReference type="PROSITE" id="PS50994"/>
    </source>
</evidence>
<evidence type="ECO:0000256" key="8">
    <source>
        <dbReference type="ARBA" id="ARBA00022741"/>
    </source>
</evidence>
<dbReference type="GO" id="GO:0003964">
    <property type="term" value="F:RNA-directed DNA polymerase activity"/>
    <property type="evidence" value="ECO:0007669"/>
    <property type="project" value="UniProtKB-KW"/>
</dbReference>
<dbReference type="SUPFAM" id="SSF53098">
    <property type="entry name" value="Ribonuclease H-like"/>
    <property type="match status" value="1"/>
</dbReference>
<keyword evidence="8" id="KW-0547">Nucleotide-binding</keyword>
<dbReference type="InterPro" id="IPR012337">
    <property type="entry name" value="RNaseH-like_sf"/>
</dbReference>
<comment type="function">
    <text evidence="1">The aspartyl protease (PR) mediates the proteolytic cleavages of the Gag and Gag-Pol polyproteins after assembly of the VLP.</text>
</comment>
<dbReference type="Proteomes" id="UP001140091">
    <property type="component" value="Unassembled WGS sequence"/>
</dbReference>
<keyword evidence="7" id="KW-0479">Metal-binding</keyword>
<evidence type="ECO:0000256" key="21">
    <source>
        <dbReference type="ARBA" id="ARBA00048173"/>
    </source>
</evidence>
<comment type="catalytic activity">
    <reaction evidence="22">
        <text>DNA(n) + a 2'-deoxyribonucleoside 5'-triphosphate = DNA(n+1) + diphosphate</text>
        <dbReference type="Rhea" id="RHEA:22508"/>
        <dbReference type="Rhea" id="RHEA-COMP:17339"/>
        <dbReference type="Rhea" id="RHEA-COMP:17340"/>
        <dbReference type="ChEBI" id="CHEBI:33019"/>
        <dbReference type="ChEBI" id="CHEBI:61560"/>
        <dbReference type="ChEBI" id="CHEBI:173112"/>
        <dbReference type="EC" id="2.7.7.7"/>
    </reaction>
</comment>
<dbReference type="InterPro" id="IPR043502">
    <property type="entry name" value="DNA/RNA_pol_sf"/>
</dbReference>
<evidence type="ECO:0000256" key="9">
    <source>
        <dbReference type="ARBA" id="ARBA00022750"/>
    </source>
</evidence>
<dbReference type="GO" id="GO:0032196">
    <property type="term" value="P:transposition"/>
    <property type="evidence" value="ECO:0007669"/>
    <property type="project" value="UniProtKB-KW"/>
</dbReference>
<dbReference type="PROSITE" id="PS50994">
    <property type="entry name" value="INTEGRASE"/>
    <property type="match status" value="1"/>
</dbReference>
<dbReference type="GO" id="GO:0003887">
    <property type="term" value="F:DNA-directed DNA polymerase activity"/>
    <property type="evidence" value="ECO:0007669"/>
    <property type="project" value="UniProtKB-KW"/>
</dbReference>
<dbReference type="GO" id="GO:0004519">
    <property type="term" value="F:endonuclease activity"/>
    <property type="evidence" value="ECO:0007669"/>
    <property type="project" value="UniProtKB-KW"/>
</dbReference>
<protein>
    <recommendedName>
        <fullName evidence="24">Integrase catalytic domain-containing protein</fullName>
    </recommendedName>
</protein>
<keyword evidence="17" id="KW-0808">Transferase</keyword>
<evidence type="ECO:0000256" key="10">
    <source>
        <dbReference type="ARBA" id="ARBA00022759"/>
    </source>
</evidence>
<comment type="catalytic activity">
    <reaction evidence="21">
        <text>DNA(n) + a 2'-deoxyribonucleoside 5'-triphosphate = DNA(n+1) + diphosphate</text>
        <dbReference type="Rhea" id="RHEA:22508"/>
        <dbReference type="Rhea" id="RHEA-COMP:17339"/>
        <dbReference type="Rhea" id="RHEA-COMP:17340"/>
        <dbReference type="ChEBI" id="CHEBI:33019"/>
        <dbReference type="ChEBI" id="CHEBI:61560"/>
        <dbReference type="ChEBI" id="CHEBI:173112"/>
        <dbReference type="EC" id="2.7.7.49"/>
    </reaction>
</comment>
<feature type="compositionally biased region" description="Pro residues" evidence="23">
    <location>
        <begin position="787"/>
        <end position="816"/>
    </location>
</feature>
<keyword evidence="16" id="KW-0695">RNA-directed DNA polymerase</keyword>
<dbReference type="InterPro" id="IPR025724">
    <property type="entry name" value="GAG-pre-integrase_dom"/>
</dbReference>
<dbReference type="Pfam" id="PF13976">
    <property type="entry name" value="gag_pre-integrs"/>
    <property type="match status" value="1"/>
</dbReference>